<dbReference type="AlphaFoldDB" id="A0AA35WF51"/>
<evidence type="ECO:0000313" key="3">
    <source>
        <dbReference type="Proteomes" id="UP001174909"/>
    </source>
</evidence>
<accession>A0AA35WF51</accession>
<comment type="caution">
    <text evidence="2">The sequence shown here is derived from an EMBL/GenBank/DDBJ whole genome shotgun (WGS) entry which is preliminary data.</text>
</comment>
<organism evidence="2 3">
    <name type="scientific">Geodia barretti</name>
    <name type="common">Barrett's horny sponge</name>
    <dbReference type="NCBI Taxonomy" id="519541"/>
    <lineage>
        <taxon>Eukaryota</taxon>
        <taxon>Metazoa</taxon>
        <taxon>Porifera</taxon>
        <taxon>Demospongiae</taxon>
        <taxon>Heteroscleromorpha</taxon>
        <taxon>Tetractinellida</taxon>
        <taxon>Astrophorina</taxon>
        <taxon>Geodiidae</taxon>
        <taxon>Geodia</taxon>
    </lineage>
</organism>
<evidence type="ECO:0000313" key="2">
    <source>
        <dbReference type="EMBL" id="CAI8019148.1"/>
    </source>
</evidence>
<protein>
    <submittedName>
        <fullName evidence="2">Uncharacterized protein</fullName>
    </submittedName>
</protein>
<name>A0AA35WF51_GEOBA</name>
<proteinExistence type="predicted"/>
<reference evidence="2" key="1">
    <citation type="submission" date="2023-03" db="EMBL/GenBank/DDBJ databases">
        <authorList>
            <person name="Steffen K."/>
            <person name="Cardenas P."/>
        </authorList>
    </citation>
    <scope>NUCLEOTIDE SEQUENCE</scope>
</reference>
<sequence>MEYRFSPDRLAELNRAPVPLLLARITTGCPSYGKTAADIDSVDTLIAEIRGHCASDTDFIRQSMPLQEIVFRTLLLDADSTMTLGQLHQELTERWSSAIRPITVTLSGLARILDSDEFYGFEAIPVDDPELADLPMLTASGADDSDGLAQIIAAIAANVDDEEDDDTDLFEEDEDDCEDDDTDLFIDDSPDNESEDAESEDEE</sequence>
<keyword evidence="3" id="KW-1185">Reference proteome</keyword>
<dbReference type="EMBL" id="CASHTH010001728">
    <property type="protein sequence ID" value="CAI8019148.1"/>
    <property type="molecule type" value="Genomic_DNA"/>
</dbReference>
<gene>
    <name evidence="2" type="ORF">GBAR_LOCUS11531</name>
</gene>
<evidence type="ECO:0000256" key="1">
    <source>
        <dbReference type="SAM" id="MobiDB-lite"/>
    </source>
</evidence>
<feature type="region of interest" description="Disordered" evidence="1">
    <location>
        <begin position="160"/>
        <end position="203"/>
    </location>
</feature>
<dbReference type="Proteomes" id="UP001174909">
    <property type="component" value="Unassembled WGS sequence"/>
</dbReference>